<dbReference type="Pfam" id="PF07238">
    <property type="entry name" value="PilZ"/>
    <property type="match status" value="1"/>
</dbReference>
<organism evidence="2 3">
    <name type="scientific">Sphingomonas lenta</name>
    <dbReference type="NCBI Taxonomy" id="1141887"/>
    <lineage>
        <taxon>Bacteria</taxon>
        <taxon>Pseudomonadati</taxon>
        <taxon>Pseudomonadota</taxon>
        <taxon>Alphaproteobacteria</taxon>
        <taxon>Sphingomonadales</taxon>
        <taxon>Sphingomonadaceae</taxon>
        <taxon>Sphingomonas</taxon>
    </lineage>
</organism>
<proteinExistence type="predicted"/>
<sequence length="113" mass="12132">MASRWSAYRPCEPASLEQRGAVRYPVLVTRATIRAHGEQPATATLKDLSTFGCRLATAGDYDGGERVWLRLSGGLPISATVVWTADGLAGCRFDQPIEREVVRSLTLGLAAVA</sequence>
<keyword evidence="3" id="KW-1185">Reference proteome</keyword>
<evidence type="ECO:0000259" key="1">
    <source>
        <dbReference type="Pfam" id="PF07238"/>
    </source>
</evidence>
<dbReference type="InterPro" id="IPR009875">
    <property type="entry name" value="PilZ_domain"/>
</dbReference>
<accession>A0A2A2SGR3</accession>
<protein>
    <recommendedName>
        <fullName evidence="1">PilZ domain-containing protein</fullName>
    </recommendedName>
</protein>
<dbReference type="SUPFAM" id="SSF141371">
    <property type="entry name" value="PilZ domain-like"/>
    <property type="match status" value="1"/>
</dbReference>
<gene>
    <name evidence="2" type="ORF">CKY28_11620</name>
</gene>
<dbReference type="Gene3D" id="2.40.10.220">
    <property type="entry name" value="predicted glycosyltransferase like domains"/>
    <property type="match status" value="1"/>
</dbReference>
<dbReference type="GO" id="GO:0035438">
    <property type="term" value="F:cyclic-di-GMP binding"/>
    <property type="evidence" value="ECO:0007669"/>
    <property type="project" value="InterPro"/>
</dbReference>
<feature type="domain" description="PilZ" evidence="1">
    <location>
        <begin position="18"/>
        <end position="103"/>
    </location>
</feature>
<dbReference type="EMBL" id="NSLI01000003">
    <property type="protein sequence ID" value="PAX08211.1"/>
    <property type="molecule type" value="Genomic_DNA"/>
</dbReference>
<reference evidence="3" key="1">
    <citation type="submission" date="2017-09" db="EMBL/GenBank/DDBJ databases">
        <authorList>
            <person name="Feng G."/>
            <person name="Zhu H."/>
        </authorList>
    </citation>
    <scope>NUCLEOTIDE SEQUENCE [LARGE SCALE GENOMIC DNA]</scope>
    <source>
        <strain evidence="3">1PNM-20</strain>
    </source>
</reference>
<evidence type="ECO:0000313" key="2">
    <source>
        <dbReference type="EMBL" id="PAX08211.1"/>
    </source>
</evidence>
<evidence type="ECO:0000313" key="3">
    <source>
        <dbReference type="Proteomes" id="UP000218151"/>
    </source>
</evidence>
<dbReference type="RefSeq" id="WP_095998453.1">
    <property type="nucleotide sequence ID" value="NZ_NSLI01000003.1"/>
</dbReference>
<dbReference type="Proteomes" id="UP000218151">
    <property type="component" value="Unassembled WGS sequence"/>
</dbReference>
<name>A0A2A2SGR3_9SPHN</name>
<dbReference type="OrthoDB" id="7594866at2"/>
<dbReference type="AlphaFoldDB" id="A0A2A2SGR3"/>
<comment type="caution">
    <text evidence="2">The sequence shown here is derived from an EMBL/GenBank/DDBJ whole genome shotgun (WGS) entry which is preliminary data.</text>
</comment>